<evidence type="ECO:0000256" key="17">
    <source>
        <dbReference type="ARBA" id="ARBA00022932"/>
    </source>
</evidence>
<keyword evidence="20" id="KW-0539">Nucleus</keyword>
<gene>
    <name evidence="31" type="primary">POLQ</name>
</gene>
<feature type="domain" description="Helicase ATP-binding" evidence="29">
    <location>
        <begin position="108"/>
        <end position="292"/>
    </location>
</feature>
<evidence type="ECO:0000256" key="6">
    <source>
        <dbReference type="ARBA" id="ARBA00012493"/>
    </source>
</evidence>
<dbReference type="CDD" id="cd18026">
    <property type="entry name" value="DEXHc_POLQ-like"/>
    <property type="match status" value="1"/>
</dbReference>
<evidence type="ECO:0000256" key="27">
    <source>
        <dbReference type="ARBA" id="ARBA00078930"/>
    </source>
</evidence>
<name>A0A9B0TMC2_CHRAS</name>
<dbReference type="EC" id="2.7.7.49" evidence="6"/>
<evidence type="ECO:0000259" key="29">
    <source>
        <dbReference type="PROSITE" id="PS51192"/>
    </source>
</evidence>
<dbReference type="GeneID" id="102837462"/>
<evidence type="ECO:0000313" key="30">
    <source>
        <dbReference type="Proteomes" id="UP000504623"/>
    </source>
</evidence>
<keyword evidence="17" id="KW-0239">DNA-directed DNA polymerase</keyword>
<dbReference type="PROSITE" id="PS51192">
    <property type="entry name" value="HELICASE_ATP_BIND_1"/>
    <property type="match status" value="1"/>
</dbReference>
<protein>
    <recommendedName>
        <fullName evidence="26">DNA polymerase theta</fullName>
        <ecNumber evidence="6">2.7.7.49</ecNumber>
        <ecNumber evidence="5">2.7.7.7</ecNumber>
        <ecNumber evidence="7">3.6.4.12</ecNumber>
    </recommendedName>
    <alternativeName>
        <fullName evidence="27">DNA polymerase eta</fullName>
    </alternativeName>
</protein>
<keyword evidence="21" id="KW-0511">Multifunctional enzyme</keyword>
<dbReference type="GO" id="GO:0016787">
    <property type="term" value="F:hydrolase activity"/>
    <property type="evidence" value="ECO:0007669"/>
    <property type="project" value="UniProtKB-KW"/>
</dbReference>
<comment type="cofactor">
    <cofactor evidence="1">
        <name>Mg(2+)</name>
        <dbReference type="ChEBI" id="CHEBI:18420"/>
    </cofactor>
</comment>
<dbReference type="InterPro" id="IPR036397">
    <property type="entry name" value="RNaseH_sf"/>
</dbReference>
<reference evidence="31" key="1">
    <citation type="submission" date="2025-08" db="UniProtKB">
        <authorList>
            <consortium name="RefSeq"/>
        </authorList>
    </citation>
    <scope>IDENTIFICATION</scope>
    <source>
        <tissue evidence="31">Spleen</tissue>
    </source>
</reference>
<dbReference type="InterPro" id="IPR019760">
    <property type="entry name" value="DNA-dir_DNA_pol_A_CS"/>
</dbReference>
<comment type="subcellular location">
    <subcellularLocation>
        <location evidence="3">Chromosome</location>
    </subcellularLocation>
    <subcellularLocation>
        <location evidence="2">Nucleus</location>
    </subcellularLocation>
</comment>
<evidence type="ECO:0000256" key="1">
    <source>
        <dbReference type="ARBA" id="ARBA00001946"/>
    </source>
</evidence>
<dbReference type="OrthoDB" id="2320933at2759"/>
<dbReference type="FunFam" id="1.10.150.20:FF:000036">
    <property type="entry name" value="Polymerase (DNA directed), theta"/>
    <property type="match status" value="1"/>
</dbReference>
<evidence type="ECO:0000313" key="31">
    <source>
        <dbReference type="RefSeq" id="XP_006864260.1"/>
    </source>
</evidence>
<keyword evidence="16" id="KW-0067">ATP-binding</keyword>
<dbReference type="Pfam" id="PF00270">
    <property type="entry name" value="DEAD"/>
    <property type="match status" value="1"/>
</dbReference>
<keyword evidence="9" id="KW-0597">Phosphoprotein</keyword>
<keyword evidence="30" id="KW-1185">Reference proteome</keyword>
<dbReference type="Pfam" id="PF21099">
    <property type="entry name" value="POLQ_helical"/>
    <property type="match status" value="1"/>
</dbReference>
<keyword evidence="19" id="KW-0234">DNA repair</keyword>
<dbReference type="PRINTS" id="PR00868">
    <property type="entry name" value="DNAPOLI"/>
</dbReference>
<evidence type="ECO:0000256" key="23">
    <source>
        <dbReference type="ARBA" id="ARBA00048173"/>
    </source>
</evidence>
<dbReference type="InterPro" id="IPR014001">
    <property type="entry name" value="Helicase_ATP-bd"/>
</dbReference>
<evidence type="ECO:0000256" key="12">
    <source>
        <dbReference type="ARBA" id="ARBA00022741"/>
    </source>
</evidence>
<evidence type="ECO:0000256" key="19">
    <source>
        <dbReference type="ARBA" id="ARBA00023204"/>
    </source>
</evidence>
<dbReference type="SMART" id="SM00487">
    <property type="entry name" value="DEXDc"/>
    <property type="match status" value="1"/>
</dbReference>
<dbReference type="PANTHER" id="PTHR10133:SF62">
    <property type="entry name" value="DNA POLYMERASE THETA"/>
    <property type="match status" value="1"/>
</dbReference>
<evidence type="ECO:0000256" key="18">
    <source>
        <dbReference type="ARBA" id="ARBA00022990"/>
    </source>
</evidence>
<dbReference type="InterPro" id="IPR048960">
    <property type="entry name" value="POLQ-like_helical"/>
</dbReference>
<dbReference type="EC" id="2.7.7.7" evidence="5"/>
<dbReference type="Gene3D" id="1.10.150.20">
    <property type="entry name" value="5' to 3' exonuclease, C-terminal subdomain"/>
    <property type="match status" value="1"/>
</dbReference>
<dbReference type="GO" id="GO:0097681">
    <property type="term" value="P:double-strand break repair via alternative nonhomologous end joining"/>
    <property type="evidence" value="ECO:0007669"/>
    <property type="project" value="TreeGrafter"/>
</dbReference>
<evidence type="ECO:0000256" key="9">
    <source>
        <dbReference type="ARBA" id="ARBA00022553"/>
    </source>
</evidence>
<dbReference type="PANTHER" id="PTHR10133">
    <property type="entry name" value="DNA POLYMERASE I"/>
    <property type="match status" value="1"/>
</dbReference>
<sequence>MNLLHRSRKRRRSASGSDSFSESGDDSSDSPQIPSGSVLSPPPGLGRNLKAHGRRSAAAAGACKWTVPEDQIDKLLLANWGLPKAVLEKYHSFGVKQMFEWQAECLLLGQVLEGKNLVYSAPTSAGKTLVAELLILKRVLEMRKKALFILPFVSVAKEKKYYLQSLFQDVGIKVDGYMGSTSPARHFSSLDIAVCTIERANGLVNRLIGENKMDLLGMVVVDELHMLGDSHRGYLLELLLTKICYLTQKSASCQADLANLQSNAVQIIGMSATLPNLELVASWLNAELYHTDFRPVPLLESVKIGNSIYDSSMKLVREFQPMLQVKGDEDHVVSLCYETIHDNHSVLLFCPSKKWCEKLADTIAREFYNLHHQTKGKLQMEMKNIVFVDFIMPLDHGVPETIVLSPQADNSLPQVFGESILVCKDSEKSKGVALLQGSLKPVRSCLRRQEGEEITASMIRAILEIIVGGVASTSQDMQIYASCTFLAASLKEGKQKNQESVHLGAIEACVSWLLENEFIQIAEVGDGTQGKVYQPTHLGSATLSSSLSPMDTLDIFADLQRAMKGFVLENDLHIVYLVTPMFVDWTTIDWYRFFCLWEKLPTSMKRVAELVGVEEGFLARCVKGKVVARTERQHRQMAIHKRFFTSLVLLDLISEVPLKEINQKYGCNRGQIQSLQQSAAVYAGMITVFSNRLGWHNMELLLSQFQKRLTFGIQRELCDLIRVSLLNAQRARFLYASGFLTVADLARASITQVEAVLKNAVPFKSARKAVDEEEDAVEERRNMRTVWVAGRRGLTEREAAALIVEEAKMILQQDLVEMGVQWNPNSLLNLDARSLTSSESEVGEHTFIIQTKSVCKRLTTSKKQSNPVIMISDSSVKDLPNTGQDLDTNKEHASSSYKLQNGKQEHHVHSISRARKRPSLNISREQLGTSLMAHTTSTKRVVQTFSEKTKKEALNVSSEELNSTFQSRKHSKRLKQSRDKRPLKDCAMNRIDLQEHTMSNPIHCEDPLILDEKNMESRSTPSFAKNVSLRAEEKCNKTEQHYSRNRTVTGDILSNHFIMRSQSKKVTCQATSVVSEDERGLAVVDTESINDKLVQNDLKQPNVYVKHHDTHPINQYSEKQSNKQTNTDTNQRKVIDEQMPQEAISDHMSRDSNAANIKCENTKLNVEETKSNNFQTLGGNMNSTEIPSRLLLPTGTLGKAGGQHENFLNTAQKQEKTDAYAENKTRKNPHIPDFGLALCDFEDSLCLDTQSEKIIQQMATENAKQEAAKDTSPTAGMMQKSLDKSSSTSSFQKEGRITFPAEQHSVGVTNRDHLDLNAHAMKQSTVSRVIHTQTSQSPSFLSPELLESCFKGNELSVTDSQLNSFLQGYQTQEAVKPVTPLGPQQSTPTGTEVDCLPVFETSLNRSDTSLFDSFNEDYLVKEQPVAVQAKEPLPSEVTSKHFSNSQCPQSEGLIKQSNMNENQDIQQQSICFSDESLMFSEIDSVQMVEALDNVDIFPVQDKHNAVVSLEALELSDPGISGNDHCGTEVTAANQDEKDQQSRLIGTVQNHSFIWSGTSFDLSPGLQRILDKVSSPLENDDVKQRAISLSNLMGKNIVLNDKQEMISNLETNHMQGVSFAPNIEVQSRIEALVNNTIHGKVAPLLLCKETCIVDDNGLIPPTPTPASASKLSFPGILGTSTVKPGKTSSVGQPGEIYLLDSPSDIEYCDLNPGNRNYFKEESPIRDTTFSLQLSQDELHLTPTSSTSESLLIIDVASDQALFQTFIKEWQCKKQFSVSVACERISGLTSAKTATIGGRFKQVSSPQDTPIRDDGFPVKDYDDVLVVGLAVCWGGNDAYYLSLQKEQNNSGISASLAPPSLDPSLTVKERLWHLQSCLQKDLDKEHSVIIYDFIQSYKILLLSCGISLGPSFEDPKVACWLLDPDSKEPTLHSIVTSFLPQALPLLEGMETGEGIQSLGLNVNTEHSGRYRASIESILIFNSMNQLKALLQKEKLQDVFCKVEMPSQYCLALLELNGIGFSTAECESQKHIMQAKLDAIETQAHQLAGHSFSFTSSDDIAEVLFLELKLPPNGELKHQGNKKTLGSTRRGHDNGRNRRLGKQFSTSKDVLNKLKALHPLPGLILEWRRISNAITKVVFPLQREKRLNSFLGMERIYPVSQSHTATGRITFTDPNIQNVPKDFEIKMPTLVGESPPSQAVAKGLLRMGRGRNKRGCTLNSGHQAQMEERASDRGMPFSVSMRHAFVPFPGGVILAADYSQLELRILAHLSHDHRLIQVLNTGADVFRSIAAEWKMIEPESVGDDLRQQAKQICYGIIYGMGAKSLGEQMGITENDAACYIDSFKSRYTGINHFMKETVKNCRRDGFVQTILGRRRYLPGIKDNNPYHKAHAERQAINTTVQGSAADIVKIATVNIQKQLDTFHSTFKSHGHREGMLQTDTRGFLPKRRLQGMFCPIRGGFFILQLHDELLYEVAEDDVVQVAQIVKTEMERAIKLSVKLKVKVKIGASWGELKDFDV</sequence>
<comment type="catalytic activity">
    <reaction evidence="22">
        <text>ATP + H2O = ADP + phosphate + H(+)</text>
        <dbReference type="Rhea" id="RHEA:13065"/>
        <dbReference type="ChEBI" id="CHEBI:15377"/>
        <dbReference type="ChEBI" id="CHEBI:15378"/>
        <dbReference type="ChEBI" id="CHEBI:30616"/>
        <dbReference type="ChEBI" id="CHEBI:43474"/>
        <dbReference type="ChEBI" id="CHEBI:456216"/>
        <dbReference type="EC" id="3.6.4.12"/>
    </reaction>
</comment>
<dbReference type="GO" id="GO:0003887">
    <property type="term" value="F:DNA-directed DNA polymerase activity"/>
    <property type="evidence" value="ECO:0007669"/>
    <property type="project" value="UniProtKB-KW"/>
</dbReference>
<dbReference type="RefSeq" id="XP_006864260.1">
    <property type="nucleotide sequence ID" value="XM_006864198.1"/>
</dbReference>
<dbReference type="Pfam" id="PF00476">
    <property type="entry name" value="DNA_pol_A"/>
    <property type="match status" value="1"/>
</dbReference>
<dbReference type="InterPro" id="IPR001098">
    <property type="entry name" value="DNA-dir_DNA_pol_A_palm_dom"/>
</dbReference>
<dbReference type="Pfam" id="PF20470">
    <property type="entry name" value="HTH_61"/>
    <property type="match status" value="1"/>
</dbReference>
<accession>A0A9B0TMC2</accession>
<dbReference type="FunFam" id="3.30.420.10:FF:000066">
    <property type="entry name" value="DNA polymerase theta"/>
    <property type="match status" value="1"/>
</dbReference>
<dbReference type="Gene3D" id="1.10.3380.20">
    <property type="match status" value="1"/>
</dbReference>
<dbReference type="SUPFAM" id="SSF52540">
    <property type="entry name" value="P-loop containing nucleoside triphosphate hydrolases"/>
    <property type="match status" value="2"/>
</dbReference>
<keyword evidence="13" id="KW-0227">DNA damage</keyword>
<evidence type="ECO:0000256" key="14">
    <source>
        <dbReference type="ARBA" id="ARBA00022801"/>
    </source>
</evidence>
<dbReference type="FunFam" id="1.10.3380.20:FF:000001">
    <property type="entry name" value="DNA polymerase theta"/>
    <property type="match status" value="1"/>
</dbReference>
<dbReference type="InterPro" id="IPR043502">
    <property type="entry name" value="DNA/RNA_pol_sf"/>
</dbReference>
<dbReference type="Gene3D" id="1.20.1060.10">
    <property type="entry name" value="Taq DNA Polymerase, Chain T, domain 4"/>
    <property type="match status" value="1"/>
</dbReference>
<dbReference type="GO" id="GO:0005634">
    <property type="term" value="C:nucleus"/>
    <property type="evidence" value="ECO:0007669"/>
    <property type="project" value="UniProtKB-SubCell"/>
</dbReference>
<dbReference type="InterPro" id="IPR046931">
    <property type="entry name" value="HTH_61"/>
</dbReference>
<feature type="region of interest" description="Disordered" evidence="28">
    <location>
        <begin position="961"/>
        <end position="981"/>
    </location>
</feature>
<dbReference type="PROSITE" id="PS00447">
    <property type="entry name" value="DNA_POLYMERASE_A"/>
    <property type="match status" value="1"/>
</dbReference>
<evidence type="ECO:0000256" key="11">
    <source>
        <dbReference type="ARBA" id="ARBA00022695"/>
    </source>
</evidence>
<comment type="catalytic activity">
    <reaction evidence="24">
        <text>DNA(n) + a 2'-deoxyribonucleoside 5'-triphosphate = DNA(n+1) + diphosphate</text>
        <dbReference type="Rhea" id="RHEA:22508"/>
        <dbReference type="Rhea" id="RHEA-COMP:17339"/>
        <dbReference type="Rhea" id="RHEA-COMP:17340"/>
        <dbReference type="ChEBI" id="CHEBI:33019"/>
        <dbReference type="ChEBI" id="CHEBI:61560"/>
        <dbReference type="ChEBI" id="CHEBI:173112"/>
        <dbReference type="EC" id="2.7.7.7"/>
    </reaction>
</comment>
<feature type="region of interest" description="Disordered" evidence="28">
    <location>
        <begin position="874"/>
        <end position="914"/>
    </location>
</feature>
<evidence type="ECO:0000256" key="3">
    <source>
        <dbReference type="ARBA" id="ARBA00004286"/>
    </source>
</evidence>
<dbReference type="FunFam" id="1.20.1060.10:FF:000002">
    <property type="entry name" value="Polymerase (DNA directed), theta"/>
    <property type="match status" value="1"/>
</dbReference>
<dbReference type="GO" id="GO:0003677">
    <property type="term" value="F:DNA binding"/>
    <property type="evidence" value="ECO:0007669"/>
    <property type="project" value="InterPro"/>
</dbReference>
<dbReference type="GO" id="GO:2000042">
    <property type="term" value="P:negative regulation of double-strand break repair via homologous recombination"/>
    <property type="evidence" value="ECO:0007669"/>
    <property type="project" value="UniProtKB-ARBA"/>
</dbReference>
<comment type="subunit">
    <text evidence="25">Homomultimer; forms homodimers and homotetramers. Interacts with RAD51. Interacts with ORC2 and ORC4. Interacts with RHNO1; interaction takes place during mitosis and promotes POLQ recruitment to DNA damage sites. Interacts (when phosphorylated) with TOPBP1 (via BRCT domains 7 and 8); promoting POLQ recruitment to DNA damage sites.</text>
</comment>
<evidence type="ECO:0000256" key="26">
    <source>
        <dbReference type="ARBA" id="ARBA00074669"/>
    </source>
</evidence>
<dbReference type="InterPro" id="IPR002298">
    <property type="entry name" value="DNA_polymerase_A"/>
</dbReference>
<dbReference type="CTD" id="10721"/>
<evidence type="ECO:0000256" key="15">
    <source>
        <dbReference type="ARBA" id="ARBA00022806"/>
    </source>
</evidence>
<feature type="region of interest" description="Disordered" evidence="28">
    <location>
        <begin position="1265"/>
        <end position="1290"/>
    </location>
</feature>
<evidence type="ECO:0000256" key="4">
    <source>
        <dbReference type="ARBA" id="ARBA00007705"/>
    </source>
</evidence>
<dbReference type="FunFam" id="3.40.50.300:FF:000753">
    <property type="entry name" value="Polymerase (DNA directed), theta"/>
    <property type="match status" value="1"/>
</dbReference>
<evidence type="ECO:0000256" key="21">
    <source>
        <dbReference type="ARBA" id="ARBA00023268"/>
    </source>
</evidence>
<keyword evidence="14" id="KW-0378">Hydrolase</keyword>
<keyword evidence="8" id="KW-0158">Chromosome</keyword>
<dbReference type="SUPFAM" id="SSF56672">
    <property type="entry name" value="DNA/RNA polymerases"/>
    <property type="match status" value="1"/>
</dbReference>
<evidence type="ECO:0000256" key="28">
    <source>
        <dbReference type="SAM" id="MobiDB-lite"/>
    </source>
</evidence>
<evidence type="ECO:0000256" key="8">
    <source>
        <dbReference type="ARBA" id="ARBA00022454"/>
    </source>
</evidence>
<keyword evidence="11" id="KW-0548">Nucleotidyltransferase</keyword>
<keyword evidence="10" id="KW-0808">Transferase</keyword>
<evidence type="ECO:0000256" key="2">
    <source>
        <dbReference type="ARBA" id="ARBA00004123"/>
    </source>
</evidence>
<dbReference type="GO" id="GO:0003678">
    <property type="term" value="F:DNA helicase activity"/>
    <property type="evidence" value="ECO:0007669"/>
    <property type="project" value="UniProtKB-EC"/>
</dbReference>
<proteinExistence type="inferred from homology"/>
<organism evidence="30 31">
    <name type="scientific">Chrysochloris asiatica</name>
    <name type="common">Cape golden mole</name>
    <dbReference type="NCBI Taxonomy" id="185453"/>
    <lineage>
        <taxon>Eukaryota</taxon>
        <taxon>Metazoa</taxon>
        <taxon>Chordata</taxon>
        <taxon>Craniata</taxon>
        <taxon>Vertebrata</taxon>
        <taxon>Euteleostomi</taxon>
        <taxon>Mammalia</taxon>
        <taxon>Eutheria</taxon>
        <taxon>Afrotheria</taxon>
        <taxon>Chrysochloridae</taxon>
        <taxon>Chrysochlorinae</taxon>
        <taxon>Chrysochloris</taxon>
    </lineage>
</organism>
<comment type="catalytic activity">
    <reaction evidence="23">
        <text>DNA(n) + a 2'-deoxyribonucleoside 5'-triphosphate = DNA(n+1) + diphosphate</text>
        <dbReference type="Rhea" id="RHEA:22508"/>
        <dbReference type="Rhea" id="RHEA-COMP:17339"/>
        <dbReference type="Rhea" id="RHEA-COMP:17340"/>
        <dbReference type="ChEBI" id="CHEBI:33019"/>
        <dbReference type="ChEBI" id="CHEBI:61560"/>
        <dbReference type="ChEBI" id="CHEBI:173112"/>
        <dbReference type="EC" id="2.7.7.49"/>
    </reaction>
</comment>
<evidence type="ECO:0000256" key="25">
    <source>
        <dbReference type="ARBA" id="ARBA00062978"/>
    </source>
</evidence>
<dbReference type="SMART" id="SM00482">
    <property type="entry name" value="POLAc"/>
    <property type="match status" value="1"/>
</dbReference>
<evidence type="ECO:0000256" key="7">
    <source>
        <dbReference type="ARBA" id="ARBA00012551"/>
    </source>
</evidence>
<feature type="region of interest" description="Disordered" evidence="28">
    <location>
        <begin position="1"/>
        <end position="51"/>
    </location>
</feature>
<dbReference type="InterPro" id="IPR027417">
    <property type="entry name" value="P-loop_NTPase"/>
</dbReference>
<evidence type="ECO:0000256" key="24">
    <source>
        <dbReference type="ARBA" id="ARBA00049244"/>
    </source>
</evidence>
<keyword evidence="12" id="KW-0547">Nucleotide-binding</keyword>
<dbReference type="Gene3D" id="3.40.50.300">
    <property type="entry name" value="P-loop containing nucleotide triphosphate hydrolases"/>
    <property type="match status" value="2"/>
</dbReference>
<evidence type="ECO:0000256" key="10">
    <source>
        <dbReference type="ARBA" id="ARBA00022679"/>
    </source>
</evidence>
<evidence type="ECO:0000256" key="20">
    <source>
        <dbReference type="ARBA" id="ARBA00023242"/>
    </source>
</evidence>
<dbReference type="GO" id="GO:0005694">
    <property type="term" value="C:chromosome"/>
    <property type="evidence" value="ECO:0007669"/>
    <property type="project" value="UniProtKB-SubCell"/>
</dbReference>
<dbReference type="CDD" id="cd08638">
    <property type="entry name" value="DNA_pol_A_theta"/>
    <property type="match status" value="1"/>
</dbReference>
<evidence type="ECO:0000256" key="22">
    <source>
        <dbReference type="ARBA" id="ARBA00047995"/>
    </source>
</evidence>
<keyword evidence="15" id="KW-0347">Helicase</keyword>
<comment type="similarity">
    <text evidence="4">Belongs to the DNA polymerase type-A family.</text>
</comment>
<dbReference type="GO" id="GO:0003964">
    <property type="term" value="F:RNA-directed DNA polymerase activity"/>
    <property type="evidence" value="ECO:0007669"/>
    <property type="project" value="UniProtKB-EC"/>
</dbReference>
<dbReference type="InterPro" id="IPR011545">
    <property type="entry name" value="DEAD/DEAH_box_helicase_dom"/>
</dbReference>
<dbReference type="SUPFAM" id="SSF158702">
    <property type="entry name" value="Sec63 N-terminal domain-like"/>
    <property type="match status" value="1"/>
</dbReference>
<evidence type="ECO:0000256" key="5">
    <source>
        <dbReference type="ARBA" id="ARBA00012417"/>
    </source>
</evidence>
<keyword evidence="18" id="KW-0007">Acetylation</keyword>
<dbReference type="Gene3D" id="3.30.70.370">
    <property type="match status" value="1"/>
</dbReference>
<feature type="region of interest" description="Disordered" evidence="28">
    <location>
        <begin position="2073"/>
        <end position="2097"/>
    </location>
</feature>
<dbReference type="GO" id="GO:0005524">
    <property type="term" value="F:ATP binding"/>
    <property type="evidence" value="ECO:0007669"/>
    <property type="project" value="UniProtKB-KW"/>
</dbReference>
<dbReference type="GO" id="GO:0006261">
    <property type="term" value="P:DNA-templated DNA replication"/>
    <property type="evidence" value="ECO:0007669"/>
    <property type="project" value="InterPro"/>
</dbReference>
<dbReference type="EC" id="3.6.4.12" evidence="7"/>
<feature type="compositionally biased region" description="Basic residues" evidence="28">
    <location>
        <begin position="1"/>
        <end position="13"/>
    </location>
</feature>
<dbReference type="Gene3D" id="3.30.420.10">
    <property type="entry name" value="Ribonuclease H-like superfamily/Ribonuclease H"/>
    <property type="match status" value="1"/>
</dbReference>
<evidence type="ECO:0000256" key="16">
    <source>
        <dbReference type="ARBA" id="ARBA00022840"/>
    </source>
</evidence>
<evidence type="ECO:0000256" key="13">
    <source>
        <dbReference type="ARBA" id="ARBA00022763"/>
    </source>
</evidence>
<dbReference type="Proteomes" id="UP000504623">
    <property type="component" value="Unplaced"/>
</dbReference>